<sequence length="279" mass="30661">MSKLSAALKALLHAPSSHPGTTPAPKNIAQLFRKIGEHAEKNQVERPAWLAMASAATFTMNSPDSLAILHHEASKDKGLKESIKHAELIREVGLKCIGLNGIPRTIVCLDGLHSQLPDEVKNSLTTTPSRTVTPANVEDTKARGRQLWDSIYRPHHTKLIDKLAMYHPDLPVWIVDSAYGMLFADPDRQPVKGQQVGRVLTSIVAIACLRAQTGVAPQLMSHVFGLKKAMNDETWKNDVQNEIGAKWLASDSGITWILESVDQITHAIGESKTNRQSRI</sequence>
<dbReference type="PANTHER" id="PTHR28180:SF2">
    <property type="entry name" value="PEROXISOMAL PROTEIN 2"/>
    <property type="match status" value="1"/>
</dbReference>
<dbReference type="Gene3D" id="1.20.1290.10">
    <property type="entry name" value="AhpD-like"/>
    <property type="match status" value="1"/>
</dbReference>
<gene>
    <name evidence="1" type="ORF">BT63DRAFT_387439</name>
</gene>
<dbReference type="Proteomes" id="UP000799302">
    <property type="component" value="Unassembled WGS sequence"/>
</dbReference>
<accession>A0A6A6UCN5</accession>
<evidence type="ECO:0000313" key="2">
    <source>
        <dbReference type="Proteomes" id="UP000799302"/>
    </source>
</evidence>
<dbReference type="PANTHER" id="PTHR28180">
    <property type="entry name" value="CONSERVED MITOCHONDRIAL PROTEIN-RELATED"/>
    <property type="match status" value="1"/>
</dbReference>
<reference evidence="1" key="1">
    <citation type="journal article" date="2020" name="Stud. Mycol.">
        <title>101 Dothideomycetes genomes: a test case for predicting lifestyles and emergence of pathogens.</title>
        <authorList>
            <person name="Haridas S."/>
            <person name="Albert R."/>
            <person name="Binder M."/>
            <person name="Bloem J."/>
            <person name="Labutti K."/>
            <person name="Salamov A."/>
            <person name="Andreopoulos B."/>
            <person name="Baker S."/>
            <person name="Barry K."/>
            <person name="Bills G."/>
            <person name="Bluhm B."/>
            <person name="Cannon C."/>
            <person name="Castanera R."/>
            <person name="Culley D."/>
            <person name="Daum C."/>
            <person name="Ezra D."/>
            <person name="Gonzalez J."/>
            <person name="Henrissat B."/>
            <person name="Kuo A."/>
            <person name="Liang C."/>
            <person name="Lipzen A."/>
            <person name="Lutzoni F."/>
            <person name="Magnuson J."/>
            <person name="Mondo S."/>
            <person name="Nolan M."/>
            <person name="Ohm R."/>
            <person name="Pangilinan J."/>
            <person name="Park H.-J."/>
            <person name="Ramirez L."/>
            <person name="Alfaro M."/>
            <person name="Sun H."/>
            <person name="Tritt A."/>
            <person name="Yoshinaga Y."/>
            <person name="Zwiers L.-H."/>
            <person name="Turgeon B."/>
            <person name="Goodwin S."/>
            <person name="Spatafora J."/>
            <person name="Crous P."/>
            <person name="Grigoriev I."/>
        </authorList>
    </citation>
    <scope>NUCLEOTIDE SEQUENCE</scope>
    <source>
        <strain evidence="1">CBS 115976</strain>
    </source>
</reference>
<organism evidence="1 2">
    <name type="scientific">Microthyrium microscopicum</name>
    <dbReference type="NCBI Taxonomy" id="703497"/>
    <lineage>
        <taxon>Eukaryota</taxon>
        <taxon>Fungi</taxon>
        <taxon>Dikarya</taxon>
        <taxon>Ascomycota</taxon>
        <taxon>Pezizomycotina</taxon>
        <taxon>Dothideomycetes</taxon>
        <taxon>Dothideomycetes incertae sedis</taxon>
        <taxon>Microthyriales</taxon>
        <taxon>Microthyriaceae</taxon>
        <taxon>Microthyrium</taxon>
    </lineage>
</organism>
<proteinExistence type="predicted"/>
<dbReference type="AlphaFoldDB" id="A0A6A6UCN5"/>
<evidence type="ECO:0008006" key="3">
    <source>
        <dbReference type="Google" id="ProtNLM"/>
    </source>
</evidence>
<dbReference type="SUPFAM" id="SSF69118">
    <property type="entry name" value="AhpD-like"/>
    <property type="match status" value="1"/>
</dbReference>
<protein>
    <recommendedName>
        <fullName evidence="3">Dol-P-Man:Man(5)GlcNAc(2)-PP-Dol alpha-1,3-mannosyltransferase</fullName>
    </recommendedName>
</protein>
<dbReference type="InterPro" id="IPR052999">
    <property type="entry name" value="PTS1_Protein"/>
</dbReference>
<dbReference type="OrthoDB" id="5392202at2759"/>
<name>A0A6A6UCN5_9PEZI</name>
<keyword evidence="2" id="KW-1185">Reference proteome</keyword>
<evidence type="ECO:0000313" key="1">
    <source>
        <dbReference type="EMBL" id="KAF2669133.1"/>
    </source>
</evidence>
<dbReference type="EMBL" id="MU004235">
    <property type="protein sequence ID" value="KAF2669133.1"/>
    <property type="molecule type" value="Genomic_DNA"/>
</dbReference>
<dbReference type="InterPro" id="IPR029032">
    <property type="entry name" value="AhpD-like"/>
</dbReference>